<dbReference type="InterPro" id="IPR013974">
    <property type="entry name" value="SAF"/>
</dbReference>
<keyword evidence="6" id="KW-0282">Flagellum</keyword>
<feature type="chain" id="PRO_5005109740" description="Flagella basal body P-ring formation protein FlgA" evidence="4">
    <location>
        <begin position="33"/>
        <end position="241"/>
    </location>
</feature>
<dbReference type="GO" id="GO:0044780">
    <property type="term" value="P:bacterial-type flagellum assembly"/>
    <property type="evidence" value="ECO:0007669"/>
    <property type="project" value="InterPro"/>
</dbReference>
<comment type="function">
    <text evidence="4">Involved in the assembly process of the P-ring formation. It may associate with FlgF on the rod constituting a structure essential for the P-ring assembly or may act as a modulator protein for the P-ring assembly.</text>
</comment>
<dbReference type="Pfam" id="PF17656">
    <property type="entry name" value="ChapFlgA_N"/>
    <property type="match status" value="1"/>
</dbReference>
<dbReference type="NCBIfam" id="TIGR03170">
    <property type="entry name" value="flgA_cterm"/>
    <property type="match status" value="1"/>
</dbReference>
<evidence type="ECO:0000256" key="3">
    <source>
        <dbReference type="ARBA" id="ARBA00022764"/>
    </source>
</evidence>
<keyword evidence="6" id="KW-0966">Cell projection</keyword>
<accession>A0A0A8K7I4</accession>
<protein>
    <recommendedName>
        <fullName evidence="4">Flagella basal body P-ring formation protein FlgA</fullName>
    </recommendedName>
</protein>
<dbReference type="AlphaFoldDB" id="A0A0A8K7I4"/>
<dbReference type="InterPro" id="IPR017585">
    <property type="entry name" value="SAF_FlgA"/>
</dbReference>
<feature type="signal peptide" evidence="4">
    <location>
        <begin position="1"/>
        <end position="32"/>
    </location>
</feature>
<dbReference type="InterPro" id="IPR039246">
    <property type="entry name" value="Flagellar_FlgA"/>
</dbReference>
<evidence type="ECO:0000256" key="2">
    <source>
        <dbReference type="ARBA" id="ARBA00022729"/>
    </source>
</evidence>
<feature type="domain" description="SAF" evidence="5">
    <location>
        <begin position="116"/>
        <end position="178"/>
    </location>
</feature>
<dbReference type="Gene3D" id="2.30.30.760">
    <property type="match status" value="1"/>
</dbReference>
<dbReference type="PANTHER" id="PTHR36307">
    <property type="entry name" value="FLAGELLA BASAL BODY P-RING FORMATION PROTEIN FLGA"/>
    <property type="match status" value="1"/>
</dbReference>
<name>A0A0A8K7I4_9SPHN</name>
<sequence length="241" mass="25420">MRFNAVIARPESSTMSPRLLLAALLLPSAVLAQTTGTDAIRRTVEQFVIRQTADVQGSVTVDVGRVVDSAATQSCTAWEAFLPPGARVWKAVTVGVRCTQGANASLYVPTRVRIDGPYVVMARPVSGGQVLTAQDMAVVQGEVTAQPNDVITRVDQAVGQSVRQALSDKQALRGVYLKTDAAIQAGQTVKIITEGDGFSVVNEGRALNTAARGQVVRVKLTNNRVLNGIARDAGVVAVALE</sequence>
<proteinExistence type="inferred from homology"/>
<dbReference type="GO" id="GO:0042597">
    <property type="term" value="C:periplasmic space"/>
    <property type="evidence" value="ECO:0007669"/>
    <property type="project" value="UniProtKB-SubCell"/>
</dbReference>
<keyword evidence="4" id="KW-1005">Bacterial flagellum biogenesis</keyword>
<keyword evidence="2 4" id="KW-0732">Signal</keyword>
<dbReference type="PANTHER" id="PTHR36307:SF1">
    <property type="entry name" value="FLAGELLA BASAL BODY P-RING FORMATION PROTEIN FLGA"/>
    <property type="match status" value="1"/>
</dbReference>
<reference evidence="6" key="1">
    <citation type="submission" date="2015-04" db="EMBL/GenBank/DDBJ databases">
        <title>Formation of a single polar flagellum by lateral and polar bacterial flagellar gene sets.</title>
        <authorList>
            <person name="Maruyama Y."/>
            <person name="Kobayashi M."/>
            <person name="Murata K."/>
            <person name="Hashimoto W."/>
        </authorList>
    </citation>
    <scope>NUCLEOTIDE SEQUENCE</scope>
    <source>
        <strain evidence="6">A1</strain>
    </source>
</reference>
<keyword evidence="3 4" id="KW-0574">Periplasm</keyword>
<dbReference type="SMART" id="SM00858">
    <property type="entry name" value="SAF"/>
    <property type="match status" value="1"/>
</dbReference>
<evidence type="ECO:0000256" key="4">
    <source>
        <dbReference type="RuleBase" id="RU362063"/>
    </source>
</evidence>
<evidence type="ECO:0000259" key="5">
    <source>
        <dbReference type="SMART" id="SM00858"/>
    </source>
</evidence>
<comment type="similarity">
    <text evidence="4">Belongs to the FlgA family.</text>
</comment>
<dbReference type="InterPro" id="IPR041231">
    <property type="entry name" value="FlgA_N"/>
</dbReference>
<gene>
    <name evidence="6" type="primary">flgA</name>
</gene>
<dbReference type="CDD" id="cd11614">
    <property type="entry name" value="SAF_CpaB_FlgA_like"/>
    <property type="match status" value="1"/>
</dbReference>
<dbReference type="Pfam" id="PF13144">
    <property type="entry name" value="ChapFlgA"/>
    <property type="match status" value="1"/>
</dbReference>
<organism evidence="6">
    <name type="scientific">Sphingomonas sp. A1</name>
    <dbReference type="NCBI Taxonomy" id="90322"/>
    <lineage>
        <taxon>Bacteria</taxon>
        <taxon>Pseudomonadati</taxon>
        <taxon>Pseudomonadota</taxon>
        <taxon>Alphaproteobacteria</taxon>
        <taxon>Sphingomonadales</taxon>
        <taxon>Sphingomonadaceae</taxon>
        <taxon>Sphingomonas</taxon>
    </lineage>
</organism>
<evidence type="ECO:0000256" key="1">
    <source>
        <dbReference type="ARBA" id="ARBA00004418"/>
    </source>
</evidence>
<comment type="subcellular location">
    <subcellularLocation>
        <location evidence="1 4">Periplasm</location>
    </subcellularLocation>
</comment>
<dbReference type="Gene3D" id="3.90.1210.10">
    <property type="entry name" value="Antifreeze-like/N-acetylneuraminic acid synthase C-terminal domain"/>
    <property type="match status" value="1"/>
</dbReference>
<keyword evidence="6" id="KW-0969">Cilium</keyword>
<evidence type="ECO:0000313" key="6">
    <source>
        <dbReference type="EMBL" id="BAQ18868.1"/>
    </source>
</evidence>
<dbReference type="EMBL" id="LC043073">
    <property type="protein sequence ID" value="BAQ18868.1"/>
    <property type="molecule type" value="Genomic_DNA"/>
</dbReference>